<feature type="region of interest" description="Disordered" evidence="1">
    <location>
        <begin position="41"/>
        <end position="60"/>
    </location>
</feature>
<evidence type="ECO:0000313" key="3">
    <source>
        <dbReference type="Proteomes" id="UP000219023"/>
    </source>
</evidence>
<proteinExistence type="predicted"/>
<dbReference type="RefSeq" id="WP_097022265.1">
    <property type="nucleotide sequence ID" value="NZ_OBQJ01000003.1"/>
</dbReference>
<sequence>MMLLDLVDANREQLSLPDTPEREALRKLDQKLMAALDALNGRMSKGTATPERRLAPQIST</sequence>
<reference evidence="2 3" key="1">
    <citation type="submission" date="2017-08" db="EMBL/GenBank/DDBJ databases">
        <authorList>
            <person name="de Groot N.N."/>
        </authorList>
    </citation>
    <scope>NUCLEOTIDE SEQUENCE [LARGE SCALE GENOMIC DNA]</scope>
    <source>
        <strain evidence="2 3">USBA 855</strain>
    </source>
</reference>
<evidence type="ECO:0000313" key="2">
    <source>
        <dbReference type="EMBL" id="SOC53910.1"/>
    </source>
</evidence>
<accession>A0A285VIM9</accession>
<dbReference type="Proteomes" id="UP000219023">
    <property type="component" value="Unassembled WGS sequence"/>
</dbReference>
<dbReference type="AlphaFoldDB" id="A0A285VIM9"/>
<dbReference type="EMBL" id="OBQJ01000003">
    <property type="protein sequence ID" value="SOC53910.1"/>
    <property type="molecule type" value="Genomic_DNA"/>
</dbReference>
<gene>
    <name evidence="2" type="ORF">SAMN05421509_1039</name>
</gene>
<protein>
    <submittedName>
        <fullName evidence="2">DNA polymerase V</fullName>
    </submittedName>
</protein>
<name>A0A285VIM9_9GAMM</name>
<evidence type="ECO:0000256" key="1">
    <source>
        <dbReference type="SAM" id="MobiDB-lite"/>
    </source>
</evidence>
<organism evidence="2 3">
    <name type="scientific">Chromohalobacter canadensis</name>
    <dbReference type="NCBI Taxonomy" id="141389"/>
    <lineage>
        <taxon>Bacteria</taxon>
        <taxon>Pseudomonadati</taxon>
        <taxon>Pseudomonadota</taxon>
        <taxon>Gammaproteobacteria</taxon>
        <taxon>Oceanospirillales</taxon>
        <taxon>Halomonadaceae</taxon>
        <taxon>Chromohalobacter</taxon>
    </lineage>
</organism>